<dbReference type="Gene3D" id="3.40.50.10810">
    <property type="entry name" value="Tandem AAA-ATPase domain"/>
    <property type="match status" value="1"/>
</dbReference>
<evidence type="ECO:0000313" key="5">
    <source>
        <dbReference type="EMBL" id="SCG56945.1"/>
    </source>
</evidence>
<evidence type="ECO:0000256" key="1">
    <source>
        <dbReference type="ARBA" id="ARBA00022741"/>
    </source>
</evidence>
<keyword evidence="4" id="KW-0067">ATP-binding</keyword>
<dbReference type="InterPro" id="IPR027417">
    <property type="entry name" value="P-loop_NTPase"/>
</dbReference>
<dbReference type="GO" id="GO:0016787">
    <property type="term" value="F:hydrolase activity"/>
    <property type="evidence" value="ECO:0007669"/>
    <property type="project" value="UniProtKB-KW"/>
</dbReference>
<dbReference type="Pfam" id="PF00271">
    <property type="entry name" value="Helicase_C"/>
    <property type="match status" value="1"/>
</dbReference>
<dbReference type="AlphaFoldDB" id="A0A109IN52"/>
<evidence type="ECO:0000256" key="2">
    <source>
        <dbReference type="ARBA" id="ARBA00022801"/>
    </source>
</evidence>
<evidence type="ECO:0000313" key="6">
    <source>
        <dbReference type="Proteomes" id="UP000198226"/>
    </source>
</evidence>
<dbReference type="InterPro" id="IPR057342">
    <property type="entry name" value="DEXDc_RapA"/>
</dbReference>
<dbReference type="SMART" id="SM00490">
    <property type="entry name" value="HELICc"/>
    <property type="match status" value="1"/>
</dbReference>
<dbReference type="InterPro" id="IPR001650">
    <property type="entry name" value="Helicase_C-like"/>
</dbReference>
<sequence>MPATKPDVHGSFAPGSVVVVRDEEWLVRAAEETADGTLVHVQGLGELVRDTTASFYTRLDRVVVSDPAHARVVADASPRYRTARLWLESTLRKTAVPLGERSLSAATRGLADALSYQQSAVRKALDPANLRPRILLADAVGLGKTLEIGMILSELVRRGRGDRILVVTPRHVLEQMQHELWTRFALPFVRLDTAGIQRVRQKLPATRNPFTYYRRAIISIDTLKSDRYVASLRRQRWDAVVIDESHNLSNAATLNNRLARLLARNAEALILASATPHNGKAESFAELVRLLDPAAVPPSGVLDREEVRRLVVRRHRHSPEVANAVGADWAERQEPNNVLVPATPAENAVADELEHTWLWPGEGGSPYSGPRAAFFPWTLAKAFLSSPAALQETIDGRIDRVGRDEKVPSQRAEVELRALRHLRQLNERTMQEPSAKYTRLVAYLKEIGVGPGSSTRAVVFAERLETLRWLHRSLPKDLGLPANAVELMHGGLTDAEQQDVVERFKQEQAAVRVLVTGDVASEGVNLHAQCHQLVHYDIPWSLIRIEQRNGRIDRYGQKHPPRVTALLLDPASEGFAGDVRVLAKLIEKENEAHTALGDVASLMGQYDVKGEENEIRSVLARTKQLDDVIRPVAEVAAGNDLAALFAQIFESAGQTTGETVAPDSTMEAGDSGSGLYDDEISYLEEALREAFVDPTAPPTRGGIGWRREEAFGTAELVPPTDLVQRLDVLPQSYLADRKVTERLVLATTMARGRERLAAALRDRSGTTWPDAHYLSPLHPVLDWAADRALAALGRNEVFAVRGAVETPTVLLLGTLTNKRGQVVSTAWLTAQFPAPKDPSFVLVTPHESVRTALQELGWTTPRANPGPVPSIDSLEPLIAPAVHQAAAYLEKNVFEAASRDAQQRVETWRRKLDAWDEGADVLIRRSDVQASRARIDEERELAESMAPSRQLVRPLLVVVPDTEGENE</sequence>
<name>A0A109IN52_9ACTN</name>
<dbReference type="OrthoDB" id="9814088at2"/>
<dbReference type="InterPro" id="IPR038718">
    <property type="entry name" value="SNF2-like_sf"/>
</dbReference>
<dbReference type="EMBL" id="LT607752">
    <property type="protein sequence ID" value="SCG56945.1"/>
    <property type="molecule type" value="Genomic_DNA"/>
</dbReference>
<dbReference type="Proteomes" id="UP000198226">
    <property type="component" value="Chromosome I"/>
</dbReference>
<dbReference type="Gene3D" id="3.40.50.300">
    <property type="entry name" value="P-loop containing nucleotide triphosphate hydrolases"/>
    <property type="match status" value="1"/>
</dbReference>
<evidence type="ECO:0000256" key="3">
    <source>
        <dbReference type="ARBA" id="ARBA00022806"/>
    </source>
</evidence>
<proteinExistence type="predicted"/>
<dbReference type="SMART" id="SM00487">
    <property type="entry name" value="DEXDc"/>
    <property type="match status" value="1"/>
</dbReference>
<dbReference type="PROSITE" id="PS51194">
    <property type="entry name" value="HELICASE_CTER"/>
    <property type="match status" value="1"/>
</dbReference>
<dbReference type="CDD" id="cd18011">
    <property type="entry name" value="DEXDc_RapA"/>
    <property type="match status" value="1"/>
</dbReference>
<keyword evidence="2" id="KW-0378">Hydrolase</keyword>
<dbReference type="InterPro" id="IPR000330">
    <property type="entry name" value="SNF2_N"/>
</dbReference>
<dbReference type="InterPro" id="IPR049730">
    <property type="entry name" value="SNF2/RAD54-like_C"/>
</dbReference>
<dbReference type="InterPro" id="IPR014001">
    <property type="entry name" value="Helicase_ATP-bd"/>
</dbReference>
<accession>A0A109IN52</accession>
<dbReference type="SUPFAM" id="SSF52540">
    <property type="entry name" value="P-loop containing nucleoside triphosphate hydrolases"/>
    <property type="match status" value="2"/>
</dbReference>
<dbReference type="CDD" id="cd18793">
    <property type="entry name" value="SF2_C_SNF"/>
    <property type="match status" value="1"/>
</dbReference>
<dbReference type="PANTHER" id="PTHR45766">
    <property type="entry name" value="DNA ANNEALING HELICASE AND ENDONUCLEASE ZRANB3 FAMILY MEMBER"/>
    <property type="match status" value="1"/>
</dbReference>
<reference evidence="6" key="1">
    <citation type="submission" date="2016-06" db="EMBL/GenBank/DDBJ databases">
        <authorList>
            <person name="Varghese N."/>
            <person name="Submissions Spin"/>
        </authorList>
    </citation>
    <scope>NUCLEOTIDE SEQUENCE [LARGE SCALE GENOMIC DNA]</scope>
    <source>
        <strain evidence="6">DSM 44983</strain>
    </source>
</reference>
<dbReference type="PANTHER" id="PTHR45766:SF6">
    <property type="entry name" value="SWI_SNF-RELATED MATRIX-ASSOCIATED ACTIN-DEPENDENT REGULATOR OF CHROMATIN SUBFAMILY A-LIKE PROTEIN 1"/>
    <property type="match status" value="1"/>
</dbReference>
<dbReference type="Pfam" id="PF00176">
    <property type="entry name" value="SNF2-rel_dom"/>
    <property type="match status" value="1"/>
</dbReference>
<keyword evidence="6" id="KW-1185">Reference proteome</keyword>
<gene>
    <name evidence="5" type="ORF">GA0070623_2476</name>
</gene>
<dbReference type="RefSeq" id="WP_067303768.1">
    <property type="nucleotide sequence ID" value="NZ_LRMV01000018.1"/>
</dbReference>
<dbReference type="GO" id="GO:0004386">
    <property type="term" value="F:helicase activity"/>
    <property type="evidence" value="ECO:0007669"/>
    <property type="project" value="UniProtKB-KW"/>
</dbReference>
<organism evidence="5 6">
    <name type="scientific">Micromonospora rifamycinica</name>
    <dbReference type="NCBI Taxonomy" id="291594"/>
    <lineage>
        <taxon>Bacteria</taxon>
        <taxon>Bacillati</taxon>
        <taxon>Actinomycetota</taxon>
        <taxon>Actinomycetes</taxon>
        <taxon>Micromonosporales</taxon>
        <taxon>Micromonosporaceae</taxon>
        <taxon>Micromonospora</taxon>
    </lineage>
</organism>
<evidence type="ECO:0000256" key="4">
    <source>
        <dbReference type="ARBA" id="ARBA00022840"/>
    </source>
</evidence>
<dbReference type="GO" id="GO:0005524">
    <property type="term" value="F:ATP binding"/>
    <property type="evidence" value="ECO:0007669"/>
    <property type="project" value="UniProtKB-KW"/>
</dbReference>
<keyword evidence="3" id="KW-0347">Helicase</keyword>
<dbReference type="PROSITE" id="PS51192">
    <property type="entry name" value="HELICASE_ATP_BIND_1"/>
    <property type="match status" value="1"/>
</dbReference>
<protein>
    <submittedName>
        <fullName evidence="5">SNF2 family N-terminal domain-containing protein</fullName>
    </submittedName>
</protein>
<keyword evidence="1" id="KW-0547">Nucleotide-binding</keyword>